<proteinExistence type="predicted"/>
<dbReference type="Proteomes" id="UP001241848">
    <property type="component" value="Unassembled WGS sequence"/>
</dbReference>
<gene>
    <name evidence="2" type="ORF">OIN60_22080</name>
</gene>
<dbReference type="RefSeq" id="WP_305757022.1">
    <property type="nucleotide sequence ID" value="NZ_JAPCKK010000034.1"/>
</dbReference>
<feature type="compositionally biased region" description="Basic and acidic residues" evidence="1">
    <location>
        <begin position="356"/>
        <end position="375"/>
    </location>
</feature>
<feature type="region of interest" description="Disordered" evidence="1">
    <location>
        <begin position="147"/>
        <end position="203"/>
    </location>
</feature>
<name>A0ABT9FXF1_9BACL</name>
<organism evidence="2 3">
    <name type="scientific">Paenibacillus zeirhizosphaerae</name>
    <dbReference type="NCBI Taxonomy" id="2987519"/>
    <lineage>
        <taxon>Bacteria</taxon>
        <taxon>Bacillati</taxon>
        <taxon>Bacillota</taxon>
        <taxon>Bacilli</taxon>
        <taxon>Bacillales</taxon>
        <taxon>Paenibacillaceae</taxon>
        <taxon>Paenibacillus</taxon>
    </lineage>
</organism>
<feature type="compositionally biased region" description="Polar residues" evidence="1">
    <location>
        <begin position="346"/>
        <end position="355"/>
    </location>
</feature>
<feature type="compositionally biased region" description="Acidic residues" evidence="1">
    <location>
        <begin position="160"/>
        <end position="190"/>
    </location>
</feature>
<keyword evidence="3" id="KW-1185">Reference proteome</keyword>
<feature type="region of interest" description="Disordered" evidence="1">
    <location>
        <begin position="293"/>
        <end position="375"/>
    </location>
</feature>
<comment type="caution">
    <text evidence="2">The sequence shown here is derived from an EMBL/GenBank/DDBJ whole genome shotgun (WGS) entry which is preliminary data.</text>
</comment>
<sequence>MGTFEKWHPIAEFEKEAILDASQQTLSRIKDLEGSCAGWPTEFLQAVSHLSVATAEMLECAKADIVVNNKMEQLDDLITQIIGVTFSSMPSQAPPAESLAGPVLPAMWEPLSDLALAGVVVGISEPVGEWLEAALDELVNTQLDVPVQSQSAASEPACDQTEELLEEPQEDQQEDPLEEQLEGQTEDPVIDQDQTSPPVVELADDPMSEPVAAAAIDAVAGPAIDTATIDSIAAQAEAAAVDAVADQTAVQATVQANVHTAAQTVNPADTLSTLAASESIRVVVQPVINKPSAPPLILPARSEHAGDPTSPKAKQPLKSKKEPSKLPVQVSAKSVKLYRKDDKNTVHSQKLSSSPPERRIAPGEGSARRNEYENEKGIVCSPNLRISFK</sequence>
<evidence type="ECO:0000313" key="2">
    <source>
        <dbReference type="EMBL" id="MDP4099409.1"/>
    </source>
</evidence>
<protein>
    <submittedName>
        <fullName evidence="2">Uncharacterized protein</fullName>
    </submittedName>
</protein>
<accession>A0ABT9FXF1</accession>
<reference evidence="2 3" key="1">
    <citation type="submission" date="2022-10" db="EMBL/GenBank/DDBJ databases">
        <title>Paenibacillus description and whole genome data of maize root bacterial community.</title>
        <authorList>
            <person name="Marton D."/>
            <person name="Farkas M."/>
            <person name="Cserhati M."/>
        </authorList>
    </citation>
    <scope>NUCLEOTIDE SEQUENCE [LARGE SCALE GENOMIC DNA]</scope>
    <source>
        <strain evidence="2 3">P96</strain>
    </source>
</reference>
<evidence type="ECO:0000256" key="1">
    <source>
        <dbReference type="SAM" id="MobiDB-lite"/>
    </source>
</evidence>
<dbReference type="EMBL" id="JAPCKK010000034">
    <property type="protein sequence ID" value="MDP4099409.1"/>
    <property type="molecule type" value="Genomic_DNA"/>
</dbReference>
<evidence type="ECO:0000313" key="3">
    <source>
        <dbReference type="Proteomes" id="UP001241848"/>
    </source>
</evidence>